<dbReference type="KEGG" id="nfi:NFIA_005020"/>
<reference evidence="2" key="1">
    <citation type="journal article" date="2008" name="PLoS Genet.">
        <title>Genomic islands in the pathogenic filamentous fungus Aspergillus fumigatus.</title>
        <authorList>
            <person name="Fedorova N.D."/>
            <person name="Khaldi N."/>
            <person name="Joardar V.S."/>
            <person name="Maiti R."/>
            <person name="Amedeo P."/>
            <person name="Anderson M.J."/>
            <person name="Crabtree J."/>
            <person name="Silva J.C."/>
            <person name="Badger J.H."/>
            <person name="Albarraq A."/>
            <person name="Angiuoli S."/>
            <person name="Bussey H."/>
            <person name="Bowyer P."/>
            <person name="Cotty P.J."/>
            <person name="Dyer P.S."/>
            <person name="Egan A."/>
            <person name="Galens K."/>
            <person name="Fraser-Liggett C.M."/>
            <person name="Haas B.J."/>
            <person name="Inman J.M."/>
            <person name="Kent R."/>
            <person name="Lemieux S."/>
            <person name="Malavazi I."/>
            <person name="Orvis J."/>
            <person name="Roemer T."/>
            <person name="Ronning C.M."/>
            <person name="Sundaram J.P."/>
            <person name="Sutton G."/>
            <person name="Turner G."/>
            <person name="Venter J.C."/>
            <person name="White O.R."/>
            <person name="Whitty B.R."/>
            <person name="Youngman P."/>
            <person name="Wolfe K.H."/>
            <person name="Goldman G.H."/>
            <person name="Wortman J.R."/>
            <person name="Jiang B."/>
            <person name="Denning D.W."/>
            <person name="Nierman W.C."/>
        </authorList>
    </citation>
    <scope>NUCLEOTIDE SEQUENCE [LARGE SCALE GENOMIC DNA]</scope>
    <source>
        <strain evidence="2">ATCC 1020 / DSM 3700 / CBS 544.65 / FGSC A1164 / JCM 1740 / NRRL 181 / WB 181</strain>
    </source>
</reference>
<protein>
    <submittedName>
        <fullName evidence="1">Uncharacterized protein</fullName>
    </submittedName>
</protein>
<keyword evidence="2" id="KW-1185">Reference proteome</keyword>
<dbReference type="EMBL" id="DS027697">
    <property type="protein sequence ID" value="EAW17142.1"/>
    <property type="molecule type" value="Genomic_DNA"/>
</dbReference>
<dbReference type="GeneID" id="4585204"/>
<accession>A1DKA3</accession>
<name>A1DKA3_NEOFI</name>
<sequence length="107" mass="12152">MSVYVLHVEAKSVNQDDPRSIQQVQSAEQYLMQFAALASAQLEGFQTEYPNPHDTSALRERNMEFSIPDDLNLDIKRMAKDALERLGEFATFTIKDKVSGEKKNPFA</sequence>
<dbReference type="VEuPathDB" id="FungiDB:NFIA_005020"/>
<dbReference type="RefSeq" id="XP_001259039.1">
    <property type="nucleotide sequence ID" value="XM_001259038.1"/>
</dbReference>
<dbReference type="OrthoDB" id="10415236at2759"/>
<proteinExistence type="predicted"/>
<evidence type="ECO:0000313" key="1">
    <source>
        <dbReference type="EMBL" id="EAW17142.1"/>
    </source>
</evidence>
<dbReference type="Proteomes" id="UP000006702">
    <property type="component" value="Unassembled WGS sequence"/>
</dbReference>
<evidence type="ECO:0000313" key="2">
    <source>
        <dbReference type="Proteomes" id="UP000006702"/>
    </source>
</evidence>
<dbReference type="HOGENOM" id="CLU_2210691_0_0_1"/>
<organism evidence="1 2">
    <name type="scientific">Neosartorya fischeri (strain ATCC 1020 / DSM 3700 / CBS 544.65 / FGSC A1164 / JCM 1740 / NRRL 181 / WB 181)</name>
    <name type="common">Aspergillus fischerianus</name>
    <dbReference type="NCBI Taxonomy" id="331117"/>
    <lineage>
        <taxon>Eukaryota</taxon>
        <taxon>Fungi</taxon>
        <taxon>Dikarya</taxon>
        <taxon>Ascomycota</taxon>
        <taxon>Pezizomycotina</taxon>
        <taxon>Eurotiomycetes</taxon>
        <taxon>Eurotiomycetidae</taxon>
        <taxon>Eurotiales</taxon>
        <taxon>Aspergillaceae</taxon>
        <taxon>Aspergillus</taxon>
        <taxon>Aspergillus subgen. Fumigati</taxon>
    </lineage>
</organism>
<gene>
    <name evidence="1" type="ORF">NFIA_005020</name>
</gene>
<dbReference type="AlphaFoldDB" id="A1DKA3"/>